<evidence type="ECO:0000313" key="1">
    <source>
        <dbReference type="EMBL" id="AJQ97713.1"/>
    </source>
</evidence>
<dbReference type="STRING" id="1445510.YC6258_05686"/>
<reference evidence="1 2" key="1">
    <citation type="submission" date="2014-01" db="EMBL/GenBank/DDBJ databases">
        <title>Full genme sequencing of cellulolytic bacterium Gynuella sunshinyii YC6258T gen. nov., sp. nov.</title>
        <authorList>
            <person name="Khan H."/>
            <person name="Chung E.J."/>
            <person name="Chung Y.R."/>
        </authorList>
    </citation>
    <scope>NUCLEOTIDE SEQUENCE [LARGE SCALE GENOMIC DNA]</scope>
    <source>
        <strain evidence="1 2">YC6258</strain>
    </source>
</reference>
<protein>
    <submittedName>
        <fullName evidence="1">Uncharacterized protein</fullName>
    </submittedName>
</protein>
<accession>A0A0C5VWP1</accession>
<evidence type="ECO:0000313" key="2">
    <source>
        <dbReference type="Proteomes" id="UP000032266"/>
    </source>
</evidence>
<dbReference type="Proteomes" id="UP000032266">
    <property type="component" value="Chromosome"/>
</dbReference>
<name>A0A0C5VWP1_9GAMM</name>
<gene>
    <name evidence="1" type="ORF">YC6258_05686</name>
</gene>
<sequence length="40" mass="4755">MTIWLTFAVMLAYYLLWGLIQVDHDQVMVKEAPIYRIGVR</sequence>
<keyword evidence="2" id="KW-1185">Reference proteome</keyword>
<organism evidence="1 2">
    <name type="scientific">Gynuella sunshinyii YC6258</name>
    <dbReference type="NCBI Taxonomy" id="1445510"/>
    <lineage>
        <taxon>Bacteria</taxon>
        <taxon>Pseudomonadati</taxon>
        <taxon>Pseudomonadota</taxon>
        <taxon>Gammaproteobacteria</taxon>
        <taxon>Oceanospirillales</taxon>
        <taxon>Saccharospirillaceae</taxon>
        <taxon>Gynuella</taxon>
    </lineage>
</organism>
<dbReference type="KEGG" id="gsn:YC6258_05686"/>
<proteinExistence type="predicted"/>
<dbReference type="HOGENOM" id="CLU_3290427_0_0_6"/>
<dbReference type="EMBL" id="CP007142">
    <property type="protein sequence ID" value="AJQ97713.1"/>
    <property type="molecule type" value="Genomic_DNA"/>
</dbReference>
<dbReference type="AlphaFoldDB" id="A0A0C5VWP1"/>